<evidence type="ECO:0000313" key="1">
    <source>
        <dbReference type="EMBL" id="BCL18427.1"/>
    </source>
</evidence>
<dbReference type="AlphaFoldDB" id="A0A7G1N9K7"/>
<evidence type="ECO:0000313" key="2">
    <source>
        <dbReference type="Proteomes" id="UP000516373"/>
    </source>
</evidence>
<dbReference type="Proteomes" id="UP000516373">
    <property type="component" value="Chromosome"/>
</dbReference>
<accession>A0A7G1N9K7</accession>
<organism evidence="1 2">
    <name type="scientific">Streptomyces tuirus</name>
    <dbReference type="NCBI Taxonomy" id="68278"/>
    <lineage>
        <taxon>Bacteria</taxon>
        <taxon>Bacillati</taxon>
        <taxon>Actinomycetota</taxon>
        <taxon>Actinomycetes</taxon>
        <taxon>Kitasatosporales</taxon>
        <taxon>Streptomycetaceae</taxon>
        <taxon>Streptomyces</taxon>
    </lineage>
</organism>
<name>A0A7G1N9K7_9ACTN</name>
<reference evidence="1 2" key="1">
    <citation type="journal article" date="2014" name="Int. J. Syst. Evol. Microbiol.">
        <title>Complete genome sequence of Corynebacterium casei LMG S-19264T (=DSM 44701T), isolated from a smear-ripened cheese.</title>
        <authorList>
            <consortium name="US DOE Joint Genome Institute (JGI-PGF)"/>
            <person name="Walter F."/>
            <person name="Albersmeier A."/>
            <person name="Kalinowski J."/>
            <person name="Ruckert C."/>
        </authorList>
    </citation>
    <scope>NUCLEOTIDE SEQUENCE [LARGE SCALE GENOMIC DNA]</scope>
    <source>
        <strain evidence="1 2">JCM 4255</strain>
    </source>
</reference>
<dbReference type="KEGG" id="stui:GCM10017668_02700"/>
<sequence length="138" mass="16053">MPRRRPQAVRAERWRPPKHLPVHRIPSVSARTRAAVRRVEAERLWPGAVAVALSRFERAFRQPGRYLSGPYESPGIEIEDGRDDLAEVLRYLPGGARADLGRLVARIDAEFERRTLPDPGPASEWTAGRWWWWRIRER</sequence>
<protein>
    <submittedName>
        <fullName evidence="1">Uncharacterized protein</fullName>
    </submittedName>
</protein>
<proteinExistence type="predicted"/>
<gene>
    <name evidence="1" type="ORF">GCM10017668_02700</name>
</gene>
<dbReference type="EMBL" id="AP023439">
    <property type="protein sequence ID" value="BCL18427.1"/>
    <property type="molecule type" value="Genomic_DNA"/>
</dbReference>